<dbReference type="AlphaFoldDB" id="A0A3M2L147"/>
<name>A0A3M2L147_9NOCA</name>
<evidence type="ECO:0000313" key="3">
    <source>
        <dbReference type="EMBL" id="RMI31422.1"/>
    </source>
</evidence>
<feature type="chain" id="PRO_5039412387" evidence="2">
    <location>
        <begin position="33"/>
        <end position="125"/>
    </location>
</feature>
<dbReference type="RefSeq" id="WP_122189371.1">
    <property type="nucleotide sequence ID" value="NZ_RFFH01000007.1"/>
</dbReference>
<accession>A0A3M2L147</accession>
<evidence type="ECO:0000256" key="2">
    <source>
        <dbReference type="SAM" id="SignalP"/>
    </source>
</evidence>
<evidence type="ECO:0000256" key="1">
    <source>
        <dbReference type="SAM" id="MobiDB-lite"/>
    </source>
</evidence>
<protein>
    <submittedName>
        <fullName evidence="3">Uncharacterized protein</fullName>
    </submittedName>
</protein>
<organism evidence="3 4">
    <name type="scientific">Nocardia stercoris</name>
    <dbReference type="NCBI Taxonomy" id="2483361"/>
    <lineage>
        <taxon>Bacteria</taxon>
        <taxon>Bacillati</taxon>
        <taxon>Actinomycetota</taxon>
        <taxon>Actinomycetes</taxon>
        <taxon>Mycobacteriales</taxon>
        <taxon>Nocardiaceae</taxon>
        <taxon>Nocardia</taxon>
    </lineage>
</organism>
<comment type="caution">
    <text evidence="3">The sequence shown here is derived from an EMBL/GenBank/DDBJ whole genome shotgun (WGS) entry which is preliminary data.</text>
</comment>
<sequence>MTDAIHPSNARRLGTAAVLAGLVLAIPATVAAAGSATPGVSQAGIWAQTGHAAVPPPVPVPPHCDNDSCSDDNSAGTDCNDANAPVDECGNHDETGGGPGVADAGAFYQASASSLAYIELPLAGA</sequence>
<dbReference type="EMBL" id="RFFH01000007">
    <property type="protein sequence ID" value="RMI31422.1"/>
    <property type="molecule type" value="Genomic_DNA"/>
</dbReference>
<feature type="signal peptide" evidence="2">
    <location>
        <begin position="1"/>
        <end position="32"/>
    </location>
</feature>
<keyword evidence="2" id="KW-0732">Signal</keyword>
<gene>
    <name evidence="3" type="ORF">EBN03_18930</name>
</gene>
<keyword evidence="4" id="KW-1185">Reference proteome</keyword>
<proteinExistence type="predicted"/>
<dbReference type="Proteomes" id="UP000279275">
    <property type="component" value="Unassembled WGS sequence"/>
</dbReference>
<evidence type="ECO:0000313" key="4">
    <source>
        <dbReference type="Proteomes" id="UP000279275"/>
    </source>
</evidence>
<reference evidence="3 4" key="1">
    <citation type="submission" date="2018-10" db="EMBL/GenBank/DDBJ databases">
        <title>Isolation from cow dung.</title>
        <authorList>
            <person name="Ling L."/>
        </authorList>
    </citation>
    <scope>NUCLEOTIDE SEQUENCE [LARGE SCALE GENOMIC DNA]</scope>
    <source>
        <strain evidence="3 4">NEAU-LL90</strain>
    </source>
</reference>
<feature type="region of interest" description="Disordered" evidence="1">
    <location>
        <begin position="51"/>
        <end position="103"/>
    </location>
</feature>